<evidence type="ECO:0000313" key="2">
    <source>
        <dbReference type="Proteomes" id="UP000830768"/>
    </source>
</evidence>
<reference evidence="1" key="1">
    <citation type="submission" date="2021-11" db="EMBL/GenBank/DDBJ databases">
        <title>Fusarium solani-melongenae Genome sequencing and assembly.</title>
        <authorList>
            <person name="Xie S."/>
            <person name="Huang L."/>
            <person name="Zhang X."/>
        </authorList>
    </citation>
    <scope>NUCLEOTIDE SEQUENCE</scope>
    <source>
        <strain evidence="1">CRI 24-3</strain>
    </source>
</reference>
<sequence>MPAPRSFRKYLLDHQDPQERLIRRQPDPRPPDPKWIDIELIHTWIRECDVNHGDHCQRSCLPGESYLGLPRWLIHVGAKRLVPFDPACRYVALSYVWGSTDCNEPQLLLDNLLAFQDVGSLEAMWEQLPRTIRHSIDFVRQIGEEYLWVDRLCIVQNDDVSKQEQISHMAFIYGSAYFTLVAAAAYRASEGLKGIKGAMPPMVSDSWSAGGHYGLVAGSAWNRRGWTLQELVFSQRSLFFHDNAVTWECHCAVWHEHTPLEDLSMKNCLGTYASDTRGFHYSPWPNLEDFYQLAASYSRRQLTFPTDILPAFTGITTALTRSFPGGFLFGLPEVAFDVALLWRTTGGASFRHQVGAASVPSWSWMVCLYLETSADFSSWASAFSYLDRSDFQEDLHQRYEGLLDGLVTKSFCIWYAKETTENRRISNDLDGFKGCSLDPALELPLGWQKKGNLFHHPCDPERRFNYPIPLVTDGEEGGLMQETPFLITCKTERAWFLNIPVSYRLAIDKLEGEGIINPYDSKETRVGCLRVHTRIVPWRLLCKREKCELVAISIGSINSTAGGWTRLDEYPELKNQNRESFEFYNVLFVEWKDGVAHRQGIGRVDKSAWELQSREEFELVLG</sequence>
<protein>
    <submittedName>
        <fullName evidence="1">Uncharacterized protein</fullName>
    </submittedName>
</protein>
<organism evidence="1 2">
    <name type="scientific">Fusarium solani subsp. cucurbitae</name>
    <name type="common">Neocosmosporum cucurbitae</name>
    <dbReference type="NCBI Taxonomy" id="2747967"/>
    <lineage>
        <taxon>Eukaryota</taxon>
        <taxon>Fungi</taxon>
        <taxon>Dikarya</taxon>
        <taxon>Ascomycota</taxon>
        <taxon>Pezizomycotina</taxon>
        <taxon>Sordariomycetes</taxon>
        <taxon>Hypocreomycetidae</taxon>
        <taxon>Hypocreales</taxon>
        <taxon>Nectriaceae</taxon>
        <taxon>Fusarium</taxon>
        <taxon>Fusarium solani species complex</taxon>
    </lineage>
</organism>
<proteinExistence type="predicted"/>
<accession>A0ACD3ZMF7</accession>
<dbReference type="EMBL" id="CP090039">
    <property type="protein sequence ID" value="UPL02287.1"/>
    <property type="molecule type" value="Genomic_DNA"/>
</dbReference>
<gene>
    <name evidence="1" type="ORF">LCI18_013221</name>
</gene>
<evidence type="ECO:0000313" key="1">
    <source>
        <dbReference type="EMBL" id="UPL02287.1"/>
    </source>
</evidence>
<keyword evidence="2" id="KW-1185">Reference proteome</keyword>
<dbReference type="Proteomes" id="UP000830768">
    <property type="component" value="Chromosome 11"/>
</dbReference>
<name>A0ACD3ZMF7_FUSSC</name>